<dbReference type="InterPro" id="IPR037523">
    <property type="entry name" value="VOC_core"/>
</dbReference>
<feature type="domain" description="VOC" evidence="1">
    <location>
        <begin position="5"/>
        <end position="130"/>
    </location>
</feature>
<dbReference type="AlphaFoldDB" id="A0A1U7JAM9"/>
<evidence type="ECO:0000313" key="2">
    <source>
        <dbReference type="EMBL" id="OKH50821.1"/>
    </source>
</evidence>
<keyword evidence="3" id="KW-1185">Reference proteome</keyword>
<dbReference type="Gene3D" id="3.10.180.10">
    <property type="entry name" value="2,3-Dihydroxybiphenyl 1,2-Dioxygenase, domain 1"/>
    <property type="match status" value="1"/>
</dbReference>
<dbReference type="InterPro" id="IPR029068">
    <property type="entry name" value="Glyas_Bleomycin-R_OHBP_Dase"/>
</dbReference>
<dbReference type="SUPFAM" id="SSF54593">
    <property type="entry name" value="Glyoxalase/Bleomycin resistance protein/Dihydroxybiphenyl dioxygenase"/>
    <property type="match status" value="1"/>
</dbReference>
<dbReference type="OrthoDB" id="793940at2"/>
<comment type="caution">
    <text evidence="2">The sequence shown here is derived from an EMBL/GenBank/DDBJ whole genome shotgun (WGS) entry which is preliminary data.</text>
</comment>
<proteinExistence type="predicted"/>
<gene>
    <name evidence="2" type="ORF">NIES30_01695</name>
</gene>
<evidence type="ECO:0000259" key="1">
    <source>
        <dbReference type="PROSITE" id="PS51819"/>
    </source>
</evidence>
<organism evidence="2 3">
    <name type="scientific">Phormidium tenue NIES-30</name>
    <dbReference type="NCBI Taxonomy" id="549789"/>
    <lineage>
        <taxon>Bacteria</taxon>
        <taxon>Bacillati</taxon>
        <taxon>Cyanobacteriota</taxon>
        <taxon>Cyanophyceae</taxon>
        <taxon>Oscillatoriophycideae</taxon>
        <taxon>Oscillatoriales</taxon>
        <taxon>Oscillatoriaceae</taxon>
        <taxon>Phormidium</taxon>
    </lineage>
</organism>
<dbReference type="PROSITE" id="PS51819">
    <property type="entry name" value="VOC"/>
    <property type="match status" value="1"/>
</dbReference>
<accession>A0A1U7JAM9</accession>
<evidence type="ECO:0000313" key="3">
    <source>
        <dbReference type="Proteomes" id="UP000185557"/>
    </source>
</evidence>
<dbReference type="Pfam" id="PF00903">
    <property type="entry name" value="Glyoxalase"/>
    <property type="match status" value="1"/>
</dbReference>
<dbReference type="CDD" id="cd08357">
    <property type="entry name" value="VOC_like"/>
    <property type="match status" value="1"/>
</dbReference>
<dbReference type="EMBL" id="MRCG01000001">
    <property type="protein sequence ID" value="OKH50821.1"/>
    <property type="molecule type" value="Genomic_DNA"/>
</dbReference>
<sequence>MAMLRPFHVAFPVYDLNSTRHFYETVLGCSVGRTSSTWIDFNLFGHQITAHRAEPQSIVPTNAVDGHNVPVSHWGVILTPVEWHALADRLRQAQVEFLIEPYQRFVGEVGEQFTLFITDPSGNALEFKAFARDESIFAPAEVL</sequence>
<reference evidence="2 3" key="1">
    <citation type="submission" date="2016-11" db="EMBL/GenBank/DDBJ databases">
        <title>Draft Genome Sequences of Nine Cyanobacterial Strains from Diverse Habitats.</title>
        <authorList>
            <person name="Zhu T."/>
            <person name="Hou S."/>
            <person name="Lu X."/>
            <person name="Hess W.R."/>
        </authorList>
    </citation>
    <scope>NUCLEOTIDE SEQUENCE [LARGE SCALE GENOMIC DNA]</scope>
    <source>
        <strain evidence="2 3">NIES-30</strain>
    </source>
</reference>
<dbReference type="Proteomes" id="UP000185557">
    <property type="component" value="Unassembled WGS sequence"/>
</dbReference>
<name>A0A1U7JAM9_9CYAN</name>
<dbReference type="InterPro" id="IPR004360">
    <property type="entry name" value="Glyas_Fos-R_dOase_dom"/>
</dbReference>
<dbReference type="PANTHER" id="PTHR39434">
    <property type="match status" value="1"/>
</dbReference>
<protein>
    <submittedName>
        <fullName evidence="2">Glyoxalase</fullName>
    </submittedName>
</protein>
<dbReference type="PANTHER" id="PTHR39434:SF1">
    <property type="entry name" value="VOC DOMAIN-CONTAINING PROTEIN"/>
    <property type="match status" value="1"/>
</dbReference>